<evidence type="ECO:0000313" key="2">
    <source>
        <dbReference type="Proteomes" id="UP001489719"/>
    </source>
</evidence>
<comment type="caution">
    <text evidence="1">The sequence shown here is derived from an EMBL/GenBank/DDBJ whole genome shotgun (WGS) entry which is preliminary data.</text>
</comment>
<name>A0ACC3TMR0_9ASCO</name>
<accession>A0ACC3TMR0</accession>
<protein>
    <submittedName>
        <fullName evidence="1">Chromosome segregation protein Spc25-domain-containing protein</fullName>
    </submittedName>
</protein>
<evidence type="ECO:0000313" key="1">
    <source>
        <dbReference type="EMBL" id="KAK9322246.1"/>
    </source>
</evidence>
<dbReference type="EMBL" id="MU970080">
    <property type="protein sequence ID" value="KAK9322246.1"/>
    <property type="molecule type" value="Genomic_DNA"/>
</dbReference>
<keyword evidence="2" id="KW-1185">Reference proteome</keyword>
<sequence length="266" mass="30798">MTSLVSHKSGIETHDAAISTGTGNSKATFDSPMSTTSNIPQFSFDFDKLRRNMDAFQARFDTYIANDRKRILEERNAFEKDMAEAREHEQHMSNQIEHYKEKEAELVQESSRERQEVQETESSIAEFTRKKQDLTILRDAVVAQIHETQSLLDKKRAERSVDRAKFLAQSSLNAPELAFWEQNLGLRIEGFKDDQLKIVYSLVSESSWNREYYVLVDLSDHEYEVLRCEPQLENSVFEGIVARLNESRDFGRFLIDIRKAFKASGL</sequence>
<organism evidence="1 2">
    <name type="scientific">Lipomyces orientalis</name>
    <dbReference type="NCBI Taxonomy" id="1233043"/>
    <lineage>
        <taxon>Eukaryota</taxon>
        <taxon>Fungi</taxon>
        <taxon>Dikarya</taxon>
        <taxon>Ascomycota</taxon>
        <taxon>Saccharomycotina</taxon>
        <taxon>Lipomycetes</taxon>
        <taxon>Lipomycetales</taxon>
        <taxon>Lipomycetaceae</taxon>
        <taxon>Lipomyces</taxon>
    </lineage>
</organism>
<dbReference type="Proteomes" id="UP001489719">
    <property type="component" value="Unassembled WGS sequence"/>
</dbReference>
<gene>
    <name evidence="1" type="ORF">V1517DRAFT_323846</name>
</gene>
<reference evidence="2" key="1">
    <citation type="journal article" date="2024" name="Front. Bioeng. Biotechnol.">
        <title>Genome-scale model development and genomic sequencing of the oleaginous clade Lipomyces.</title>
        <authorList>
            <person name="Czajka J.J."/>
            <person name="Han Y."/>
            <person name="Kim J."/>
            <person name="Mondo S.J."/>
            <person name="Hofstad B.A."/>
            <person name="Robles A."/>
            <person name="Haridas S."/>
            <person name="Riley R."/>
            <person name="LaButti K."/>
            <person name="Pangilinan J."/>
            <person name="Andreopoulos W."/>
            <person name="Lipzen A."/>
            <person name="Yan J."/>
            <person name="Wang M."/>
            <person name="Ng V."/>
            <person name="Grigoriev I.V."/>
            <person name="Spatafora J.W."/>
            <person name="Magnuson J.K."/>
            <person name="Baker S.E."/>
            <person name="Pomraning K.R."/>
        </authorList>
    </citation>
    <scope>NUCLEOTIDE SEQUENCE [LARGE SCALE GENOMIC DNA]</scope>
    <source>
        <strain evidence="2">CBS 10300</strain>
    </source>
</reference>
<proteinExistence type="predicted"/>